<reference evidence="2" key="1">
    <citation type="submission" date="2022-10" db="EMBL/GenBank/DDBJ databases">
        <title>The complete genomes of actinobacterial strains from the NBC collection.</title>
        <authorList>
            <person name="Joergensen T.S."/>
            <person name="Alvarez Arevalo M."/>
            <person name="Sterndorff E.B."/>
            <person name="Faurdal D."/>
            <person name="Vuksanovic O."/>
            <person name="Mourched A.-S."/>
            <person name="Charusanti P."/>
            <person name="Shaw S."/>
            <person name="Blin K."/>
            <person name="Weber T."/>
        </authorList>
    </citation>
    <scope>NUCLEOTIDE SEQUENCE</scope>
    <source>
        <strain evidence="2">NBC_00254</strain>
    </source>
</reference>
<dbReference type="InterPro" id="IPR041657">
    <property type="entry name" value="HTH_17"/>
</dbReference>
<dbReference type="InterPro" id="IPR009061">
    <property type="entry name" value="DNA-bd_dom_put_sf"/>
</dbReference>
<keyword evidence="3" id="KW-1185">Reference proteome</keyword>
<evidence type="ECO:0000313" key="2">
    <source>
        <dbReference type="EMBL" id="WUP73011.1"/>
    </source>
</evidence>
<sequence length="66" mass="7580">MTRKEGTLTAEADRLWSVEEVSRFLGVPVATVYQWRYLGVGPKGHKVGRHVRYIPADVLSWVREQP</sequence>
<dbReference type="RefSeq" id="WP_142650231.1">
    <property type="nucleotide sequence ID" value="NZ_CP108085.1"/>
</dbReference>
<gene>
    <name evidence="2" type="ORF">OG913_26825</name>
</gene>
<evidence type="ECO:0000313" key="3">
    <source>
        <dbReference type="Proteomes" id="UP001432011"/>
    </source>
</evidence>
<name>A0ABZ1SJ58_9ACTN</name>
<dbReference type="SUPFAM" id="SSF46955">
    <property type="entry name" value="Putative DNA-binding domain"/>
    <property type="match status" value="1"/>
</dbReference>
<accession>A0ABZ1SJ58</accession>
<dbReference type="Pfam" id="PF12728">
    <property type="entry name" value="HTH_17"/>
    <property type="match status" value="1"/>
</dbReference>
<organism evidence="2 3">
    <name type="scientific">Microbispora hainanensis</name>
    <dbReference type="NCBI Taxonomy" id="568844"/>
    <lineage>
        <taxon>Bacteria</taxon>
        <taxon>Bacillati</taxon>
        <taxon>Actinomycetota</taxon>
        <taxon>Actinomycetes</taxon>
        <taxon>Streptosporangiales</taxon>
        <taxon>Streptosporangiaceae</taxon>
        <taxon>Microbispora</taxon>
    </lineage>
</organism>
<proteinExistence type="predicted"/>
<dbReference type="Proteomes" id="UP001432011">
    <property type="component" value="Chromosome"/>
</dbReference>
<feature type="domain" description="Helix-turn-helix" evidence="1">
    <location>
        <begin position="17"/>
        <end position="65"/>
    </location>
</feature>
<protein>
    <submittedName>
        <fullName evidence="2">Helix-turn-helix domain-containing protein</fullName>
    </submittedName>
</protein>
<dbReference type="EMBL" id="CP108085">
    <property type="protein sequence ID" value="WUP73011.1"/>
    <property type="molecule type" value="Genomic_DNA"/>
</dbReference>
<evidence type="ECO:0000259" key="1">
    <source>
        <dbReference type="Pfam" id="PF12728"/>
    </source>
</evidence>